<keyword evidence="2" id="KW-1185">Reference proteome</keyword>
<evidence type="ECO:0000313" key="2">
    <source>
        <dbReference type="Proteomes" id="UP000004344"/>
    </source>
</evidence>
<dbReference type="Proteomes" id="UP000004344">
    <property type="component" value="Unassembled WGS sequence"/>
</dbReference>
<proteinExistence type="predicted"/>
<reference evidence="1 2" key="1">
    <citation type="submission" date="2011-09" db="EMBL/GenBank/DDBJ databases">
        <title>The draft genome of Fischerella sp. JSC-11.</title>
        <authorList>
            <consortium name="US DOE Joint Genome Institute (JGI-PGF)"/>
            <person name="Lucas S."/>
            <person name="Han J."/>
            <person name="Lapidus A."/>
            <person name="Cheng J.-F."/>
            <person name="Goodwin L."/>
            <person name="Pitluck S."/>
            <person name="Peters L."/>
            <person name="Land M.L."/>
            <person name="Hauser L."/>
            <person name="Sarkisova S."/>
            <person name="Bryant D.A."/>
            <person name="Brown I."/>
            <person name="Woyke T.J."/>
        </authorList>
    </citation>
    <scope>NUCLEOTIDE SEQUENCE [LARGE SCALE GENOMIC DNA]</scope>
    <source>
        <strain evidence="1 2">JSC-11</strain>
    </source>
</reference>
<comment type="caution">
    <text evidence="1">The sequence shown here is derived from an EMBL/GenBank/DDBJ whole genome shotgun (WGS) entry which is preliminary data.</text>
</comment>
<dbReference type="AlphaFoldDB" id="G6FNX7"/>
<name>G6FNX7_9CYAN</name>
<dbReference type="EMBL" id="AGIZ01000002">
    <property type="protein sequence ID" value="EHC18577.1"/>
    <property type="molecule type" value="Genomic_DNA"/>
</dbReference>
<accession>G6FNX7</accession>
<sequence>MKFKIIRDIRDYQILFLSLFLILGIATVDCTHNSHLSINTMVVVTIVAS</sequence>
<protein>
    <submittedName>
        <fullName evidence="1">Uncharacterized protein</fullName>
    </submittedName>
</protein>
<gene>
    <name evidence="1" type="ORF">FJSC11DRAFT_0557</name>
</gene>
<organism evidence="1 2">
    <name type="scientific">Fischerella thermalis JSC-11</name>
    <dbReference type="NCBI Taxonomy" id="741277"/>
    <lineage>
        <taxon>Bacteria</taxon>
        <taxon>Bacillati</taxon>
        <taxon>Cyanobacteriota</taxon>
        <taxon>Cyanophyceae</taxon>
        <taxon>Nostocales</taxon>
        <taxon>Hapalosiphonaceae</taxon>
        <taxon>Fischerella</taxon>
    </lineage>
</organism>
<evidence type="ECO:0000313" key="1">
    <source>
        <dbReference type="EMBL" id="EHC18577.1"/>
    </source>
</evidence>